<dbReference type="OrthoDB" id="9807532at2"/>
<reference evidence="1 2" key="1">
    <citation type="submission" date="2018-08" db="EMBL/GenBank/DDBJ databases">
        <title>Meiothermus roseus NBRC 110900 genome sequencing project.</title>
        <authorList>
            <person name="Da Costa M.S."/>
            <person name="Albuquerque L."/>
            <person name="Raposo P."/>
            <person name="Froufe H.J.C."/>
            <person name="Barroso C.S."/>
            <person name="Egas C."/>
        </authorList>
    </citation>
    <scope>NUCLEOTIDE SEQUENCE [LARGE SCALE GENOMIC DNA]</scope>
    <source>
        <strain evidence="1 2">NBRC 110900</strain>
    </source>
</reference>
<dbReference type="InterPro" id="IPR036102">
    <property type="entry name" value="OsmC/Ohrsf"/>
</dbReference>
<name>A0A399EHB6_9DEIN</name>
<dbReference type="RefSeq" id="WP_119280045.1">
    <property type="nucleotide sequence ID" value="NZ_QWLA01000089.1"/>
</dbReference>
<dbReference type="Gene3D" id="3.30.300.20">
    <property type="match status" value="1"/>
</dbReference>
<keyword evidence="1" id="KW-0560">Oxidoreductase</keyword>
<dbReference type="PANTHER" id="PTHR42830:SF1">
    <property type="entry name" value="OSMOTICALLY INDUCIBLE FAMILY PROTEIN"/>
    <property type="match status" value="1"/>
</dbReference>
<dbReference type="EC" id="1.11.1.15" evidence="1"/>
<dbReference type="AlphaFoldDB" id="A0A399EHB6"/>
<keyword evidence="1" id="KW-0575">Peroxidase</keyword>
<dbReference type="GO" id="GO:0006979">
    <property type="term" value="P:response to oxidative stress"/>
    <property type="evidence" value="ECO:0007669"/>
    <property type="project" value="InterPro"/>
</dbReference>
<comment type="caution">
    <text evidence="1">The sequence shown here is derived from an EMBL/GenBank/DDBJ whole genome shotgun (WGS) entry which is preliminary data.</text>
</comment>
<dbReference type="Proteomes" id="UP000265341">
    <property type="component" value="Unassembled WGS sequence"/>
</dbReference>
<keyword evidence="2" id="KW-1185">Reference proteome</keyword>
<dbReference type="InterPro" id="IPR015946">
    <property type="entry name" value="KH_dom-like_a/b"/>
</dbReference>
<dbReference type="GO" id="GO:0004601">
    <property type="term" value="F:peroxidase activity"/>
    <property type="evidence" value="ECO:0007669"/>
    <property type="project" value="UniProtKB-KW"/>
</dbReference>
<dbReference type="SUPFAM" id="SSF82784">
    <property type="entry name" value="OsmC-like"/>
    <property type="match status" value="1"/>
</dbReference>
<accession>A0A399EHB6</accession>
<dbReference type="EMBL" id="QWLA01000089">
    <property type="protein sequence ID" value="RIH82943.1"/>
    <property type="molecule type" value="Genomic_DNA"/>
</dbReference>
<dbReference type="InterPro" id="IPR003718">
    <property type="entry name" value="OsmC/Ohr_fam"/>
</dbReference>
<sequence>MPVRTSEAVWQGTLKEGKGHLKLQSGVYEGPYTHASRFENAPGTNPEELIGAAHAGCFAMFLSALLTNNGFTPERLHARSSVHLGEGPTITKIELRLEAKVPGLSEEKFQELAQQAKAKCPVSKALAAVPEITLEARLVYA</sequence>
<protein>
    <submittedName>
        <fullName evidence="1">Peroxiredoxin OsmC</fullName>
        <ecNumber evidence="1">1.11.1.15</ecNumber>
    </submittedName>
</protein>
<organism evidence="1 2">
    <name type="scientific">Calidithermus roseus</name>
    <dbReference type="NCBI Taxonomy" id="1644118"/>
    <lineage>
        <taxon>Bacteria</taxon>
        <taxon>Thermotogati</taxon>
        <taxon>Deinococcota</taxon>
        <taxon>Deinococci</taxon>
        <taxon>Thermales</taxon>
        <taxon>Thermaceae</taxon>
        <taxon>Calidithermus</taxon>
    </lineage>
</organism>
<dbReference type="Pfam" id="PF02566">
    <property type="entry name" value="OsmC"/>
    <property type="match status" value="1"/>
</dbReference>
<dbReference type="InterPro" id="IPR052707">
    <property type="entry name" value="OsmC_Ohr_Peroxiredoxin"/>
</dbReference>
<gene>
    <name evidence="1" type="primary">osmC</name>
    <name evidence="1" type="ORF">Mrose_03219</name>
</gene>
<evidence type="ECO:0000313" key="1">
    <source>
        <dbReference type="EMBL" id="RIH82943.1"/>
    </source>
</evidence>
<evidence type="ECO:0000313" key="2">
    <source>
        <dbReference type="Proteomes" id="UP000265341"/>
    </source>
</evidence>
<proteinExistence type="predicted"/>
<dbReference type="InterPro" id="IPR019904">
    <property type="entry name" value="Peroxiredoxin_OsmC"/>
</dbReference>
<dbReference type="NCBIfam" id="TIGR03562">
    <property type="entry name" value="osmo_induc_OsmC"/>
    <property type="match status" value="1"/>
</dbReference>
<dbReference type="PANTHER" id="PTHR42830">
    <property type="entry name" value="OSMOTICALLY INDUCIBLE FAMILY PROTEIN"/>
    <property type="match status" value="1"/>
</dbReference>